<keyword evidence="2" id="KW-1185">Reference proteome</keyword>
<proteinExistence type="predicted"/>
<name>A0ABN9Y280_9DINO</name>
<reference evidence="1" key="1">
    <citation type="submission" date="2023-10" db="EMBL/GenBank/DDBJ databases">
        <authorList>
            <person name="Chen Y."/>
            <person name="Shah S."/>
            <person name="Dougan E. K."/>
            <person name="Thang M."/>
            <person name="Chan C."/>
        </authorList>
    </citation>
    <scope>NUCLEOTIDE SEQUENCE [LARGE SCALE GENOMIC DNA]</scope>
</reference>
<dbReference type="Proteomes" id="UP001189429">
    <property type="component" value="Unassembled WGS sequence"/>
</dbReference>
<organism evidence="1 2">
    <name type="scientific">Prorocentrum cordatum</name>
    <dbReference type="NCBI Taxonomy" id="2364126"/>
    <lineage>
        <taxon>Eukaryota</taxon>
        <taxon>Sar</taxon>
        <taxon>Alveolata</taxon>
        <taxon>Dinophyceae</taxon>
        <taxon>Prorocentrales</taxon>
        <taxon>Prorocentraceae</taxon>
        <taxon>Prorocentrum</taxon>
    </lineage>
</organism>
<sequence length="139" mass="15658">MFPAAKVMTVSRSNQAGHAKRERVGQGSLVYEEAEPLILELDSTRLHYRLRQHEVIGNMWVVTGCFVVGEGDKAGPFCHWQDACLYVATLMDKTEALCDKCTEDSVLAYLEKVEESLRGGVIGEVRKRADPRTWMEALR</sequence>
<protein>
    <submittedName>
        <fullName evidence="1">Uncharacterized protein</fullName>
    </submittedName>
</protein>
<accession>A0ABN9Y280</accession>
<evidence type="ECO:0000313" key="1">
    <source>
        <dbReference type="EMBL" id="CAK0906562.1"/>
    </source>
</evidence>
<gene>
    <name evidence="1" type="ORF">PCOR1329_LOCUS81837</name>
</gene>
<dbReference type="EMBL" id="CAUYUJ010021711">
    <property type="protein sequence ID" value="CAK0906562.1"/>
    <property type="molecule type" value="Genomic_DNA"/>
</dbReference>
<comment type="caution">
    <text evidence="1">The sequence shown here is derived from an EMBL/GenBank/DDBJ whole genome shotgun (WGS) entry which is preliminary data.</text>
</comment>
<evidence type="ECO:0000313" key="2">
    <source>
        <dbReference type="Proteomes" id="UP001189429"/>
    </source>
</evidence>